<feature type="signal peptide" evidence="4">
    <location>
        <begin position="1"/>
        <end position="18"/>
    </location>
</feature>
<dbReference type="Gene3D" id="3.40.190.10">
    <property type="entry name" value="Periplasmic binding protein-like II"/>
    <property type="match status" value="1"/>
</dbReference>
<dbReference type="Gene3D" id="3.10.105.10">
    <property type="entry name" value="Dipeptide-binding Protein, Domain 3"/>
    <property type="match status" value="1"/>
</dbReference>
<dbReference type="AlphaFoldDB" id="A0A850PDY2"/>
<dbReference type="GO" id="GO:1904680">
    <property type="term" value="F:peptide transmembrane transporter activity"/>
    <property type="evidence" value="ECO:0007669"/>
    <property type="project" value="TreeGrafter"/>
</dbReference>
<reference evidence="6 7" key="1">
    <citation type="submission" date="2020-06" db="EMBL/GenBank/DDBJ databases">
        <title>Description of novel acetic acid bacteria.</title>
        <authorList>
            <person name="Sombolestani A."/>
        </authorList>
    </citation>
    <scope>NUCLEOTIDE SEQUENCE [LARGE SCALE GENOMIC DNA]</scope>
    <source>
        <strain evidence="6 7">LMG 27010</strain>
    </source>
</reference>
<keyword evidence="4" id="KW-0732">Signal</keyword>
<dbReference type="Proteomes" id="UP000585665">
    <property type="component" value="Unassembled WGS sequence"/>
</dbReference>
<dbReference type="Pfam" id="PF00496">
    <property type="entry name" value="SBP_bac_5"/>
    <property type="match status" value="1"/>
</dbReference>
<protein>
    <submittedName>
        <fullName evidence="6">ABC transporter substrate-binding protein</fullName>
    </submittedName>
</protein>
<dbReference type="GO" id="GO:0015833">
    <property type="term" value="P:peptide transport"/>
    <property type="evidence" value="ECO:0007669"/>
    <property type="project" value="TreeGrafter"/>
</dbReference>
<gene>
    <name evidence="6" type="ORF">HUK82_10030</name>
</gene>
<accession>A0A850PDY2</accession>
<feature type="domain" description="Solute-binding protein family 5" evidence="5">
    <location>
        <begin position="80"/>
        <end position="465"/>
    </location>
</feature>
<proteinExistence type="inferred from homology"/>
<evidence type="ECO:0000256" key="1">
    <source>
        <dbReference type="ARBA" id="ARBA00004418"/>
    </source>
</evidence>
<dbReference type="InterPro" id="IPR039424">
    <property type="entry name" value="SBP_5"/>
</dbReference>
<name>A0A850PDY2_9PROT</name>
<organism evidence="6 7">
    <name type="scientific">Ameyamaea chiangmaiensis</name>
    <dbReference type="NCBI Taxonomy" id="442969"/>
    <lineage>
        <taxon>Bacteria</taxon>
        <taxon>Pseudomonadati</taxon>
        <taxon>Pseudomonadota</taxon>
        <taxon>Alphaproteobacteria</taxon>
        <taxon>Acetobacterales</taxon>
        <taxon>Acetobacteraceae</taxon>
        <taxon>Ameyamaea</taxon>
    </lineage>
</organism>
<comment type="caution">
    <text evidence="6">The sequence shown here is derived from an EMBL/GenBank/DDBJ whole genome shotgun (WGS) entry which is preliminary data.</text>
</comment>
<dbReference type="PIRSF" id="PIRSF002741">
    <property type="entry name" value="MppA"/>
    <property type="match status" value="1"/>
</dbReference>
<feature type="chain" id="PRO_5032310879" evidence="4">
    <location>
        <begin position="19"/>
        <end position="552"/>
    </location>
</feature>
<dbReference type="SUPFAM" id="SSF53850">
    <property type="entry name" value="Periplasmic binding protein-like II"/>
    <property type="match status" value="1"/>
</dbReference>
<comment type="similarity">
    <text evidence="2">Belongs to the bacterial solute-binding protein 5 family.</text>
</comment>
<evidence type="ECO:0000313" key="6">
    <source>
        <dbReference type="EMBL" id="NVN40899.1"/>
    </source>
</evidence>
<evidence type="ECO:0000256" key="3">
    <source>
        <dbReference type="SAM" id="MobiDB-lite"/>
    </source>
</evidence>
<dbReference type="GO" id="GO:0043190">
    <property type="term" value="C:ATP-binding cassette (ABC) transporter complex"/>
    <property type="evidence" value="ECO:0007669"/>
    <property type="project" value="InterPro"/>
</dbReference>
<dbReference type="RefSeq" id="WP_176613832.1">
    <property type="nucleotide sequence ID" value="NZ_JAGYFJ010000002.1"/>
</dbReference>
<dbReference type="GO" id="GO:0030288">
    <property type="term" value="C:outer membrane-bounded periplasmic space"/>
    <property type="evidence" value="ECO:0007669"/>
    <property type="project" value="UniProtKB-ARBA"/>
</dbReference>
<evidence type="ECO:0000313" key="7">
    <source>
        <dbReference type="Proteomes" id="UP000585665"/>
    </source>
</evidence>
<dbReference type="InterPro" id="IPR030678">
    <property type="entry name" value="Peptide/Ni-bd"/>
</dbReference>
<evidence type="ECO:0000256" key="4">
    <source>
        <dbReference type="SAM" id="SignalP"/>
    </source>
</evidence>
<sequence>MCAILALGLVVSSGRAGAQAPGETLGSPHRGGTLRLTADSSGGTLDPQINYTSTYLQLFSVLYDGLLTFPKVEGMAGTRVVADLADHVPEPEDGGRTWRFTLRQGVRFSDGRPVTTDDVVASFRRLFKVGAPTAGAFYGAIVGADACLAHPASCTLEGGIEADPDSRQVIFHLSRPDGEFLQKIAFPHAVILPADTPAHDVGNQPVPTTGPYRIVSYDPNRALTLDRNPAFRMWSAEAQPDGYVDHILYSFGLDDEAETTAVENGHYDWMYEDKPQDRLGELGARYASQLHIQPLFAFWYLPMNTRRAPFDNVLARRAVNYAIDRRALTMLYGGPALATPLCSMVPPVFPGGDIACPYTRDPTPDGRWHGPDLERARALVRQSGTAGQHVTLIVANRSIDIGMGTYVRNTLESIGYHVDMKPLNIAIQFPYIQNTNNHVQIALTDWFADYASPSNFLDDLLGCENFHPGSDSSINMAGYCNQTAQDLMIRALATTDTVAQADLWRQAARIVMDDAPTAPIMSMRYLDFVSARVGNYVYTMLYHLCFSRVWVQ</sequence>
<feature type="region of interest" description="Disordered" evidence="3">
    <location>
        <begin position="17"/>
        <end position="39"/>
    </location>
</feature>
<keyword evidence="7" id="KW-1185">Reference proteome</keyword>
<evidence type="ECO:0000256" key="2">
    <source>
        <dbReference type="ARBA" id="ARBA00005695"/>
    </source>
</evidence>
<dbReference type="EMBL" id="JABXXR010000073">
    <property type="protein sequence ID" value="NVN40899.1"/>
    <property type="molecule type" value="Genomic_DNA"/>
</dbReference>
<comment type="subcellular location">
    <subcellularLocation>
        <location evidence="1">Periplasm</location>
    </subcellularLocation>
</comment>
<dbReference type="InterPro" id="IPR000914">
    <property type="entry name" value="SBP_5_dom"/>
</dbReference>
<evidence type="ECO:0000259" key="5">
    <source>
        <dbReference type="Pfam" id="PF00496"/>
    </source>
</evidence>
<dbReference type="CDD" id="cd08506">
    <property type="entry name" value="PBP2_clavulanate_OppA2"/>
    <property type="match status" value="1"/>
</dbReference>
<dbReference type="PANTHER" id="PTHR30290">
    <property type="entry name" value="PERIPLASMIC BINDING COMPONENT OF ABC TRANSPORTER"/>
    <property type="match status" value="1"/>
</dbReference>